<dbReference type="Proteomes" id="UP000632828">
    <property type="component" value="Unassembled WGS sequence"/>
</dbReference>
<dbReference type="Pfam" id="PF02594">
    <property type="entry name" value="DUF167"/>
    <property type="match status" value="1"/>
</dbReference>
<dbReference type="RefSeq" id="WP_191153781.1">
    <property type="nucleotide sequence ID" value="NZ_JACWUN010000002.1"/>
</dbReference>
<dbReference type="SMART" id="SM01152">
    <property type="entry name" value="DUF167"/>
    <property type="match status" value="1"/>
</dbReference>
<evidence type="ECO:0000256" key="2">
    <source>
        <dbReference type="HAMAP-Rule" id="MF_00634"/>
    </source>
</evidence>
<organism evidence="3 4">
    <name type="scientific">Pelovirga terrestris</name>
    <dbReference type="NCBI Taxonomy" id="2771352"/>
    <lineage>
        <taxon>Bacteria</taxon>
        <taxon>Pseudomonadati</taxon>
        <taxon>Thermodesulfobacteriota</taxon>
        <taxon>Desulfuromonadia</taxon>
        <taxon>Geobacterales</taxon>
        <taxon>Geobacteraceae</taxon>
        <taxon>Pelovirga</taxon>
    </lineage>
</organism>
<dbReference type="InterPro" id="IPR003746">
    <property type="entry name" value="DUF167"/>
</dbReference>
<sequence length="100" mass="10873">MPDYLSETADGVILSLVVQPRSSKNQLAGCHDGALKVRLTAPPVDGAANKCCCAFLAKLLRVPLRDIEILSGVRSRHKRLLIHGLCQNDIIERLGAINDE</sequence>
<dbReference type="InterPro" id="IPR036591">
    <property type="entry name" value="YggU-like_sf"/>
</dbReference>
<dbReference type="EMBL" id="JACWUN010000002">
    <property type="protein sequence ID" value="MBD1399507.1"/>
    <property type="molecule type" value="Genomic_DNA"/>
</dbReference>
<dbReference type="PANTHER" id="PTHR13420:SF7">
    <property type="entry name" value="UPF0235 PROTEIN C15ORF40"/>
    <property type="match status" value="1"/>
</dbReference>
<dbReference type="Gene3D" id="3.30.1200.10">
    <property type="entry name" value="YggU-like"/>
    <property type="match status" value="1"/>
</dbReference>
<accession>A0A8J6QWU6</accession>
<dbReference type="HAMAP" id="MF_00634">
    <property type="entry name" value="UPF0235"/>
    <property type="match status" value="1"/>
</dbReference>
<dbReference type="GO" id="GO:0005737">
    <property type="term" value="C:cytoplasm"/>
    <property type="evidence" value="ECO:0007669"/>
    <property type="project" value="TreeGrafter"/>
</dbReference>
<dbReference type="SUPFAM" id="SSF69786">
    <property type="entry name" value="YggU-like"/>
    <property type="match status" value="1"/>
</dbReference>
<gene>
    <name evidence="3" type="ORF">ICT70_02380</name>
</gene>
<name>A0A8J6QWU6_9BACT</name>
<proteinExistence type="inferred from homology"/>
<evidence type="ECO:0000313" key="4">
    <source>
        <dbReference type="Proteomes" id="UP000632828"/>
    </source>
</evidence>
<dbReference type="NCBIfam" id="TIGR00251">
    <property type="entry name" value="DUF167 family protein"/>
    <property type="match status" value="1"/>
</dbReference>
<dbReference type="PANTHER" id="PTHR13420">
    <property type="entry name" value="UPF0235 PROTEIN C15ORF40"/>
    <property type="match status" value="1"/>
</dbReference>
<keyword evidence="4" id="KW-1185">Reference proteome</keyword>
<evidence type="ECO:0000313" key="3">
    <source>
        <dbReference type="EMBL" id="MBD1399507.1"/>
    </source>
</evidence>
<protein>
    <recommendedName>
        <fullName evidence="2">UPF0235 protein ICT70_02380</fullName>
    </recommendedName>
</protein>
<dbReference type="AlphaFoldDB" id="A0A8J6QWU6"/>
<evidence type="ECO:0000256" key="1">
    <source>
        <dbReference type="ARBA" id="ARBA00010364"/>
    </source>
</evidence>
<comment type="caution">
    <text evidence="3">The sequence shown here is derived from an EMBL/GenBank/DDBJ whole genome shotgun (WGS) entry which is preliminary data.</text>
</comment>
<reference evidence="3" key="1">
    <citation type="submission" date="2020-09" db="EMBL/GenBank/DDBJ databases">
        <title>Pelobacter alkaliphilus sp. nov., a novel anaerobic arsenate-reducing bacterium from terrestrial mud volcano.</title>
        <authorList>
            <person name="Khomyakova M.A."/>
            <person name="Merkel A.Y."/>
            <person name="Slobodkin A.I."/>
        </authorList>
    </citation>
    <scope>NUCLEOTIDE SEQUENCE</scope>
    <source>
        <strain evidence="3">M08fum</strain>
    </source>
</reference>
<comment type="similarity">
    <text evidence="1 2">Belongs to the UPF0235 family.</text>
</comment>